<dbReference type="Proteomes" id="UP000001805">
    <property type="component" value="Chromosome 2, Linkage Group V"/>
</dbReference>
<dbReference type="RefSeq" id="XP_011394857.1">
    <property type="nucleotide sequence ID" value="XM_011396555.1"/>
</dbReference>
<dbReference type="VEuPathDB" id="FungiDB:NCU17043"/>
<dbReference type="KEGG" id="ncr:NCU17043"/>
<organism evidence="2 3">
    <name type="scientific">Neurospora crassa (strain ATCC 24698 / 74-OR23-1A / CBS 708.71 / DSM 1257 / FGSC 987)</name>
    <dbReference type="NCBI Taxonomy" id="367110"/>
    <lineage>
        <taxon>Eukaryota</taxon>
        <taxon>Fungi</taxon>
        <taxon>Dikarya</taxon>
        <taxon>Ascomycota</taxon>
        <taxon>Pezizomycotina</taxon>
        <taxon>Sordariomycetes</taxon>
        <taxon>Sordariomycetidae</taxon>
        <taxon>Sordariales</taxon>
        <taxon>Sordariaceae</taxon>
        <taxon>Neurospora</taxon>
    </lineage>
</organism>
<dbReference type="GeneID" id="23569774"/>
<reference evidence="2 3" key="1">
    <citation type="journal article" date="2003" name="Nature">
        <title>The genome sequence of the filamentous fungus Neurospora crassa.</title>
        <authorList>
            <person name="Galagan J.E."/>
            <person name="Calvo S.E."/>
            <person name="Borkovich K.A."/>
            <person name="Selker E.U."/>
            <person name="Read N.D."/>
            <person name="Jaffe D."/>
            <person name="FitzHugh W."/>
            <person name="Ma L.J."/>
            <person name="Smirnov S."/>
            <person name="Purcell S."/>
            <person name="Rehman B."/>
            <person name="Elkins T."/>
            <person name="Engels R."/>
            <person name="Wang S."/>
            <person name="Nielsen C.B."/>
            <person name="Butler J."/>
            <person name="Endrizzi M."/>
            <person name="Qui D."/>
            <person name="Ianakiev P."/>
            <person name="Bell-Pedersen D."/>
            <person name="Nelson M.A."/>
            <person name="Werner-Washburne M."/>
            <person name="Selitrennikoff C.P."/>
            <person name="Kinsey J.A."/>
            <person name="Braun E.L."/>
            <person name="Zelter A."/>
            <person name="Schulte U."/>
            <person name="Kothe G.O."/>
            <person name="Jedd G."/>
            <person name="Mewes W."/>
            <person name="Staben C."/>
            <person name="Marcotte E."/>
            <person name="Greenberg D."/>
            <person name="Roy A."/>
            <person name="Foley K."/>
            <person name="Naylor J."/>
            <person name="Stange-Thomann N."/>
            <person name="Barrett R."/>
            <person name="Gnerre S."/>
            <person name="Kamal M."/>
            <person name="Kamvysselis M."/>
            <person name="Mauceli E."/>
            <person name="Bielke C."/>
            <person name="Rudd S."/>
            <person name="Frishman D."/>
            <person name="Krystofova S."/>
            <person name="Rasmussen C."/>
            <person name="Metzenberg R.L."/>
            <person name="Perkins D.D."/>
            <person name="Kroken S."/>
            <person name="Cogoni C."/>
            <person name="Macino G."/>
            <person name="Catcheside D."/>
            <person name="Li W."/>
            <person name="Pratt R.J."/>
            <person name="Osmani S.A."/>
            <person name="DeSouza C.P."/>
            <person name="Glass L."/>
            <person name="Orbach M.J."/>
            <person name="Berglund J.A."/>
            <person name="Voelker R."/>
            <person name="Yarden O."/>
            <person name="Plamann M."/>
            <person name="Seiler S."/>
            <person name="Dunlap J."/>
            <person name="Radford A."/>
            <person name="Aramayo R."/>
            <person name="Natvig D.O."/>
            <person name="Alex L.A."/>
            <person name="Mannhaupt G."/>
            <person name="Ebbole D.J."/>
            <person name="Freitag M."/>
            <person name="Paulsen I."/>
            <person name="Sachs M.S."/>
            <person name="Lander E.S."/>
            <person name="Nusbaum C."/>
            <person name="Birren B."/>
        </authorList>
    </citation>
    <scope>NUCLEOTIDE SEQUENCE [LARGE SCALE GENOMIC DNA]</scope>
    <source>
        <strain evidence="3">ATCC 24698 / 74-OR23-1A / CBS 708.71 / DSM 1257 / FGSC 987</strain>
    </source>
</reference>
<keyword evidence="1" id="KW-0472">Membrane</keyword>
<keyword evidence="1" id="KW-1133">Transmembrane helix</keyword>
<dbReference type="EMBL" id="CM002240">
    <property type="protein sequence ID" value="ESA42722.1"/>
    <property type="molecule type" value="Genomic_DNA"/>
</dbReference>
<evidence type="ECO:0000313" key="3">
    <source>
        <dbReference type="Proteomes" id="UP000001805"/>
    </source>
</evidence>
<proteinExistence type="predicted"/>
<evidence type="ECO:0000256" key="1">
    <source>
        <dbReference type="SAM" id="Phobius"/>
    </source>
</evidence>
<keyword evidence="1" id="KW-0812">Transmembrane</keyword>
<evidence type="ECO:0000313" key="2">
    <source>
        <dbReference type="EMBL" id="ESA42722.1"/>
    </source>
</evidence>
<keyword evidence="3" id="KW-1185">Reference proteome</keyword>
<name>V5IM26_NEUCR</name>
<feature type="transmembrane region" description="Helical" evidence="1">
    <location>
        <begin position="108"/>
        <end position="127"/>
    </location>
</feature>
<sequence length="146" mass="15945">MTNSRLMGKSSLLLMTMGTVGNDTRKCMVGVSALHVLETKADSMVPMCHSRIDDISPCPRSHRKSVSVPMKSLLGFGDNQSLSRHAPLCRHPSTKTAHTYIQRSVGRLFENISIIGPLVFCIVILVGEVTQRFTAPSSGGCFIVVW</sequence>
<dbReference type="InParanoid" id="V5IM26"/>
<gene>
    <name evidence="2" type="ORF">NCU17043</name>
</gene>
<accession>V5IM26</accession>
<dbReference type="AlphaFoldDB" id="V5IM26"/>
<protein>
    <submittedName>
        <fullName evidence="2">Uncharacterized protein</fullName>
    </submittedName>
</protein>